<dbReference type="Gene3D" id="3.40.50.300">
    <property type="entry name" value="P-loop containing nucleotide triphosphate hydrolases"/>
    <property type="match status" value="1"/>
</dbReference>
<sequence length="213" mass="25039">MSYIGTYGARTQNVRLLESEIRTKTRRRQRHAFIAIFGFRQTGKKTLARRFGALNHGPFEEDVQSRYHYMAYVDLDTRRTNGTGDVFIRSYIIPPPLDLPAEEPPRYFREIFNFSAIIFLCSVIDRVTFDAMVVKINTLQRDFYLDGLPYFLIVGNKIDLNRDIYPHHFTFNYGLITTQYNFGVNYEECSAKQNINVDIILEEILQWIITEQP</sequence>
<evidence type="ECO:0000313" key="1">
    <source>
        <dbReference type="EMBL" id="CAL1271283.1"/>
    </source>
</evidence>
<dbReference type="Proteomes" id="UP001497382">
    <property type="component" value="Unassembled WGS sequence"/>
</dbReference>
<dbReference type="InterPro" id="IPR001806">
    <property type="entry name" value="Small_GTPase"/>
</dbReference>
<dbReference type="Pfam" id="PF00071">
    <property type="entry name" value="Ras"/>
    <property type="match status" value="1"/>
</dbReference>
<protein>
    <submittedName>
        <fullName evidence="1">Uncharacterized protein</fullName>
    </submittedName>
</protein>
<comment type="caution">
    <text evidence="1">The sequence shown here is derived from an EMBL/GenBank/DDBJ whole genome shotgun (WGS) entry which is preliminary data.</text>
</comment>
<dbReference type="PRINTS" id="PR00449">
    <property type="entry name" value="RASTRNSFRMNG"/>
</dbReference>
<gene>
    <name evidence="1" type="ORF">LARSCL_LOCUS5739</name>
</gene>
<reference evidence="1 2" key="1">
    <citation type="submission" date="2024-04" db="EMBL/GenBank/DDBJ databases">
        <authorList>
            <person name="Rising A."/>
            <person name="Reimegard J."/>
            <person name="Sonavane S."/>
            <person name="Akerstrom W."/>
            <person name="Nylinder S."/>
            <person name="Hedman E."/>
            <person name="Kallberg Y."/>
        </authorList>
    </citation>
    <scope>NUCLEOTIDE SEQUENCE [LARGE SCALE GENOMIC DNA]</scope>
</reference>
<dbReference type="EMBL" id="CAXIEN010000053">
    <property type="protein sequence ID" value="CAL1271283.1"/>
    <property type="molecule type" value="Genomic_DNA"/>
</dbReference>
<name>A0AAV1ZLP4_9ARAC</name>
<dbReference type="AlphaFoldDB" id="A0AAV1ZLP4"/>
<evidence type="ECO:0000313" key="2">
    <source>
        <dbReference type="Proteomes" id="UP001497382"/>
    </source>
</evidence>
<organism evidence="1 2">
    <name type="scientific">Larinioides sclopetarius</name>
    <dbReference type="NCBI Taxonomy" id="280406"/>
    <lineage>
        <taxon>Eukaryota</taxon>
        <taxon>Metazoa</taxon>
        <taxon>Ecdysozoa</taxon>
        <taxon>Arthropoda</taxon>
        <taxon>Chelicerata</taxon>
        <taxon>Arachnida</taxon>
        <taxon>Araneae</taxon>
        <taxon>Araneomorphae</taxon>
        <taxon>Entelegynae</taxon>
        <taxon>Araneoidea</taxon>
        <taxon>Araneidae</taxon>
        <taxon>Larinioides</taxon>
    </lineage>
</organism>
<dbReference type="SUPFAM" id="SSF52540">
    <property type="entry name" value="P-loop containing nucleoside triphosphate hydrolases"/>
    <property type="match status" value="1"/>
</dbReference>
<keyword evidence="2" id="KW-1185">Reference proteome</keyword>
<accession>A0AAV1ZLP4</accession>
<dbReference type="GO" id="GO:0005525">
    <property type="term" value="F:GTP binding"/>
    <property type="evidence" value="ECO:0007669"/>
    <property type="project" value="InterPro"/>
</dbReference>
<dbReference type="InterPro" id="IPR027417">
    <property type="entry name" value="P-loop_NTPase"/>
</dbReference>
<dbReference type="GO" id="GO:0003924">
    <property type="term" value="F:GTPase activity"/>
    <property type="evidence" value="ECO:0007669"/>
    <property type="project" value="InterPro"/>
</dbReference>
<proteinExistence type="predicted"/>